<comment type="caution">
    <text evidence="3">The sequence shown here is derived from an EMBL/GenBank/DDBJ whole genome shotgun (WGS) entry which is preliminary data.</text>
</comment>
<feature type="transmembrane region" description="Helical" evidence="1">
    <location>
        <begin position="163"/>
        <end position="183"/>
    </location>
</feature>
<feature type="transmembrane region" description="Helical" evidence="1">
    <location>
        <begin position="189"/>
        <end position="208"/>
    </location>
</feature>
<keyword evidence="4" id="KW-1185">Reference proteome</keyword>
<sequence>MSSPATALTRTVATVALIVGPASMIATAAAQGTLHPSGADPTAVDVAAQFPVAWLVIGLLSVLGPLVWLAGIPELTRLTDTRARVAVQIGGLLTGAGLAAGVGHLALFFGVFGTLAGARLPDADTAALAASADSAMIGTVLLIVFLVGFSLGPIVLTIGLRAAGLVAIWVPIAAIITAGADLFGGPIASVVQLVTLVLVWAPLAVLVARGDRRRPSGIRPATRRSPALPTI</sequence>
<dbReference type="EMBL" id="BAABAF010000008">
    <property type="protein sequence ID" value="GAA3772605.1"/>
    <property type="molecule type" value="Genomic_DNA"/>
</dbReference>
<evidence type="ECO:0008006" key="5">
    <source>
        <dbReference type="Google" id="ProtNLM"/>
    </source>
</evidence>
<evidence type="ECO:0000313" key="3">
    <source>
        <dbReference type="EMBL" id="GAA3772605.1"/>
    </source>
</evidence>
<dbReference type="RefSeq" id="WP_344784243.1">
    <property type="nucleotide sequence ID" value="NZ_BAABAF010000008.1"/>
</dbReference>
<keyword evidence="1" id="KW-1133">Transmembrane helix</keyword>
<reference evidence="4" key="1">
    <citation type="journal article" date="2019" name="Int. J. Syst. Evol. Microbiol.">
        <title>The Global Catalogue of Microorganisms (GCM) 10K type strain sequencing project: providing services to taxonomists for standard genome sequencing and annotation.</title>
        <authorList>
            <consortium name="The Broad Institute Genomics Platform"/>
            <consortium name="The Broad Institute Genome Sequencing Center for Infectious Disease"/>
            <person name="Wu L."/>
            <person name="Ma J."/>
        </authorList>
    </citation>
    <scope>NUCLEOTIDE SEQUENCE [LARGE SCALE GENOMIC DNA]</scope>
    <source>
        <strain evidence="4">JCM 16950</strain>
    </source>
</reference>
<gene>
    <name evidence="3" type="ORF">GCM10022240_25820</name>
</gene>
<proteinExistence type="predicted"/>
<evidence type="ECO:0000256" key="1">
    <source>
        <dbReference type="SAM" id="Phobius"/>
    </source>
</evidence>
<name>A0ABP7GQI6_9MICO</name>
<keyword evidence="1" id="KW-0472">Membrane</keyword>
<feature type="transmembrane region" description="Helical" evidence="1">
    <location>
        <begin position="92"/>
        <end position="115"/>
    </location>
</feature>
<feature type="transmembrane region" description="Helical" evidence="1">
    <location>
        <begin position="46"/>
        <end position="71"/>
    </location>
</feature>
<feature type="signal peptide" evidence="2">
    <location>
        <begin position="1"/>
        <end position="28"/>
    </location>
</feature>
<feature type="chain" id="PRO_5047201231" description="DUF4386 family protein" evidence="2">
    <location>
        <begin position="29"/>
        <end position="231"/>
    </location>
</feature>
<evidence type="ECO:0000256" key="2">
    <source>
        <dbReference type="SAM" id="SignalP"/>
    </source>
</evidence>
<protein>
    <recommendedName>
        <fullName evidence="5">DUF4386 family protein</fullName>
    </recommendedName>
</protein>
<keyword evidence="2" id="KW-0732">Signal</keyword>
<dbReference type="Proteomes" id="UP001500540">
    <property type="component" value="Unassembled WGS sequence"/>
</dbReference>
<accession>A0ABP7GQI6</accession>
<feature type="transmembrane region" description="Helical" evidence="1">
    <location>
        <begin position="135"/>
        <end position="156"/>
    </location>
</feature>
<keyword evidence="1" id="KW-0812">Transmembrane</keyword>
<evidence type="ECO:0000313" key="4">
    <source>
        <dbReference type="Proteomes" id="UP001500540"/>
    </source>
</evidence>
<organism evidence="3 4">
    <name type="scientific">Microbacterium kribbense</name>
    <dbReference type="NCBI Taxonomy" id="433645"/>
    <lineage>
        <taxon>Bacteria</taxon>
        <taxon>Bacillati</taxon>
        <taxon>Actinomycetota</taxon>
        <taxon>Actinomycetes</taxon>
        <taxon>Micrococcales</taxon>
        <taxon>Microbacteriaceae</taxon>
        <taxon>Microbacterium</taxon>
    </lineage>
</organism>